<gene>
    <name evidence="1" type="ORF">COX22_01830</name>
</gene>
<sequence>MRLRTMPIYCSPHPPCFEIEMAQKPDKHLLMVLRQQIIQLGHLINSFKTGLTIPPQAITINGRDFLKISLPAGQIVSSAALDDIEFYAYHLGDVFKAMLGRKFQVELESKGTILLSQRRKGREERELTKKYGLPPNKRGYVKINFSDGQEICVGKIKNLHFLREECAVFDVLPLRLQNFHFGCPEINVRSIRVKIENGEKKYFAECEEKNNQIKQTIGVKVYFI</sequence>
<protein>
    <submittedName>
        <fullName evidence="1">Uncharacterized protein</fullName>
    </submittedName>
</protein>
<accession>A0A2G9ZL56</accession>
<dbReference type="Proteomes" id="UP000230729">
    <property type="component" value="Unassembled WGS sequence"/>
</dbReference>
<evidence type="ECO:0000313" key="2">
    <source>
        <dbReference type="Proteomes" id="UP000230729"/>
    </source>
</evidence>
<dbReference type="EMBL" id="PCSD01000038">
    <property type="protein sequence ID" value="PIP33907.1"/>
    <property type="molecule type" value="Genomic_DNA"/>
</dbReference>
<reference evidence="1 2" key="1">
    <citation type="submission" date="2017-09" db="EMBL/GenBank/DDBJ databases">
        <title>Depth-based differentiation of microbial function through sediment-hosted aquifers and enrichment of novel symbionts in the deep terrestrial subsurface.</title>
        <authorList>
            <person name="Probst A.J."/>
            <person name="Ladd B."/>
            <person name="Jarett J.K."/>
            <person name="Geller-Mcgrath D.E."/>
            <person name="Sieber C.M."/>
            <person name="Emerson J.B."/>
            <person name="Anantharaman K."/>
            <person name="Thomas B.C."/>
            <person name="Malmstrom R."/>
            <person name="Stieglmeier M."/>
            <person name="Klingl A."/>
            <person name="Woyke T."/>
            <person name="Ryan C.M."/>
            <person name="Banfield J.F."/>
        </authorList>
    </citation>
    <scope>NUCLEOTIDE SEQUENCE [LARGE SCALE GENOMIC DNA]</scope>
    <source>
        <strain evidence="1">CG23_combo_of_CG06-09_8_20_14_all_49_15</strain>
    </source>
</reference>
<dbReference type="AlphaFoldDB" id="A0A2G9ZL56"/>
<comment type="caution">
    <text evidence="1">The sequence shown here is derived from an EMBL/GenBank/DDBJ whole genome shotgun (WGS) entry which is preliminary data.</text>
</comment>
<evidence type="ECO:0000313" key="1">
    <source>
        <dbReference type="EMBL" id="PIP33907.1"/>
    </source>
</evidence>
<organism evidence="1 2">
    <name type="scientific">Candidatus Falkowbacteria bacterium CG23_combo_of_CG06-09_8_20_14_all_49_15</name>
    <dbReference type="NCBI Taxonomy" id="1974572"/>
    <lineage>
        <taxon>Bacteria</taxon>
        <taxon>Candidatus Falkowiibacteriota</taxon>
    </lineage>
</organism>
<name>A0A2G9ZL56_9BACT</name>
<proteinExistence type="predicted"/>